<dbReference type="EMBL" id="JAXUIC010000012">
    <property type="protein sequence ID" value="KAK4558228.1"/>
    <property type="molecule type" value="Genomic_DNA"/>
</dbReference>
<accession>A0AAN7DYE0</accession>
<dbReference type="Gene3D" id="3.40.50.12780">
    <property type="entry name" value="N-terminal domain of ligase-like"/>
    <property type="match status" value="1"/>
</dbReference>
<dbReference type="InterPro" id="IPR020845">
    <property type="entry name" value="AMP-binding_CS"/>
</dbReference>
<dbReference type="GO" id="GO:0004467">
    <property type="term" value="F:long-chain fatty acid-CoA ligase activity"/>
    <property type="evidence" value="ECO:0007669"/>
    <property type="project" value="TreeGrafter"/>
</dbReference>
<evidence type="ECO:0000313" key="2">
    <source>
        <dbReference type="EMBL" id="KAK4558228.1"/>
    </source>
</evidence>
<evidence type="ECO:0000259" key="1">
    <source>
        <dbReference type="Pfam" id="PF00501"/>
    </source>
</evidence>
<comment type="caution">
    <text evidence="2">The sequence shown here is derived from an EMBL/GenBank/DDBJ whole genome shotgun (WGS) entry which is preliminary data.</text>
</comment>
<dbReference type="SUPFAM" id="SSF56801">
    <property type="entry name" value="Acetyl-CoA synthetase-like"/>
    <property type="match status" value="1"/>
</dbReference>
<protein>
    <recommendedName>
        <fullName evidence="1">AMP-dependent synthetase/ligase domain-containing protein</fullName>
    </recommendedName>
</protein>
<dbReference type="PROSITE" id="PS00455">
    <property type="entry name" value="AMP_BINDING"/>
    <property type="match status" value="1"/>
</dbReference>
<dbReference type="GO" id="GO:0005783">
    <property type="term" value="C:endoplasmic reticulum"/>
    <property type="evidence" value="ECO:0007669"/>
    <property type="project" value="TreeGrafter"/>
</dbReference>
<gene>
    <name evidence="2" type="ORF">RGQ29_007832</name>
</gene>
<dbReference type="PANTHER" id="PTHR43272">
    <property type="entry name" value="LONG-CHAIN-FATTY-ACID--COA LIGASE"/>
    <property type="match status" value="1"/>
</dbReference>
<dbReference type="GO" id="GO:0016020">
    <property type="term" value="C:membrane"/>
    <property type="evidence" value="ECO:0007669"/>
    <property type="project" value="TreeGrafter"/>
</dbReference>
<organism evidence="2 3">
    <name type="scientific">Quercus rubra</name>
    <name type="common">Northern red oak</name>
    <name type="synonym">Quercus borealis</name>
    <dbReference type="NCBI Taxonomy" id="3512"/>
    <lineage>
        <taxon>Eukaryota</taxon>
        <taxon>Viridiplantae</taxon>
        <taxon>Streptophyta</taxon>
        <taxon>Embryophyta</taxon>
        <taxon>Tracheophyta</taxon>
        <taxon>Spermatophyta</taxon>
        <taxon>Magnoliopsida</taxon>
        <taxon>eudicotyledons</taxon>
        <taxon>Gunneridae</taxon>
        <taxon>Pentapetalae</taxon>
        <taxon>rosids</taxon>
        <taxon>fabids</taxon>
        <taxon>Fagales</taxon>
        <taxon>Fagaceae</taxon>
        <taxon>Quercus</taxon>
    </lineage>
</organism>
<dbReference type="PANTHER" id="PTHR43272:SF6">
    <property type="entry name" value="LONG CHAIN ACYL-COA SYNTHETASE 1"/>
    <property type="match status" value="1"/>
</dbReference>
<name>A0AAN7DYE0_QUERU</name>
<proteinExistence type="predicted"/>
<keyword evidence="3" id="KW-1185">Reference proteome</keyword>
<sequence length="517" mass="58201">MFLISGFTIWKKMKIFSAKVEEGREGLDEKPAVGPVYRNSLSKNEFPPPDPNISTAWDVFSVSVEKNPQNRMLGWRKFVDGKLGPYVWKTYKEVYDEVMCIGSALRASGAEPGSRVGIYGSNCPQWIMAMEACNAHSLVCVPLYDTLGPGAVNFILDHAEVDFVFVQDKKVKELLNPDCKSAQRLKIMVCFTSLTEEEKNKAAEIRIKPHSWNEFLNMGKETPSEICPPQAFHICTIMYTSGTSGDPKGVVLTHENIASFIRGMDLFMAQFEDKMNEDDVYLSFLPLAHILDRVIEEYFFRNGASVGYYHGDLNALLDDLMELKPTLFGGVPRVFERVHEGIKKALQELNPVRRKIFDILYRHKLAWMKFGCKQKNASPLADLLAFRKIKARLGGRVRLILSGGAPLSSEVEEFLRVTCCAFVVTGYGLTETCGPTTMGFPDEMCMIGTVGTPTLYNELRLEEVPEMGYNPLGERACGEICVRGKSVFSGYHKNPELTRESIKDGWFHTDLGIWEQL</sequence>
<evidence type="ECO:0000313" key="3">
    <source>
        <dbReference type="Proteomes" id="UP001324115"/>
    </source>
</evidence>
<reference evidence="2 3" key="1">
    <citation type="journal article" date="2023" name="G3 (Bethesda)">
        <title>A haplotype-resolved chromosome-scale genome for Quercus rubra L. provides insights into the genetics of adaptive traits for red oak species.</title>
        <authorList>
            <person name="Kapoor B."/>
            <person name="Jenkins J."/>
            <person name="Schmutz J."/>
            <person name="Zhebentyayeva T."/>
            <person name="Kuelheim C."/>
            <person name="Coggeshall M."/>
            <person name="Heim C."/>
            <person name="Lasky J.R."/>
            <person name="Leites L."/>
            <person name="Islam-Faridi N."/>
            <person name="Romero-Severson J."/>
            <person name="DeLeo V.L."/>
            <person name="Lucas S.M."/>
            <person name="Lazic D."/>
            <person name="Gailing O."/>
            <person name="Carlson J."/>
            <person name="Staton M."/>
        </authorList>
    </citation>
    <scope>NUCLEOTIDE SEQUENCE [LARGE SCALE GENOMIC DNA]</scope>
    <source>
        <strain evidence="2">Pseudo-F2</strain>
    </source>
</reference>
<dbReference type="InterPro" id="IPR000873">
    <property type="entry name" value="AMP-dep_synth/lig_dom"/>
</dbReference>
<dbReference type="GO" id="GO:0010143">
    <property type="term" value="P:cutin biosynthetic process"/>
    <property type="evidence" value="ECO:0007669"/>
    <property type="project" value="TreeGrafter"/>
</dbReference>
<dbReference type="GO" id="GO:0010025">
    <property type="term" value="P:wax biosynthetic process"/>
    <property type="evidence" value="ECO:0007669"/>
    <property type="project" value="TreeGrafter"/>
</dbReference>
<feature type="domain" description="AMP-dependent synthetase/ligase" evidence="1">
    <location>
        <begin position="74"/>
        <end position="492"/>
    </location>
</feature>
<dbReference type="AlphaFoldDB" id="A0AAN7DYE0"/>
<dbReference type="Pfam" id="PF00501">
    <property type="entry name" value="AMP-binding"/>
    <property type="match status" value="1"/>
</dbReference>
<dbReference type="InterPro" id="IPR042099">
    <property type="entry name" value="ANL_N_sf"/>
</dbReference>
<dbReference type="Proteomes" id="UP001324115">
    <property type="component" value="Unassembled WGS sequence"/>
</dbReference>